<sequence>MRIIVTGGSGFIGNKLVEQLKLFGHKIIVIDLVKPKSDVEYIIFDISNPKILDQNFGKIDYIFHIAAQSGGYFSLKNSYEDCLWNSVGTLNIVKLAQKLKVKKIVYTSTMAVYGNAKDASELSPPNPISFYGASKLSAEFYVKLLKEHNSIPYTIFRLFATYGGTQNLLNDHQGILSIYLNQALKGNVITITGAKNRTRELIHVNDVIKALSLSFKEITDNEIYNVTFKENLTPEIIIDKISQRLGKNLKIKEVKGYLGDQTYITGNNEKLKTLGWSADYDLEKGLNEFINYLEV</sequence>
<dbReference type="InterPro" id="IPR001509">
    <property type="entry name" value="Epimerase_deHydtase"/>
</dbReference>
<dbReference type="RefSeq" id="WP_290273603.1">
    <property type="nucleotide sequence ID" value="NZ_JAUFQP010000013.1"/>
</dbReference>
<dbReference type="Proteomes" id="UP001589590">
    <property type="component" value="Unassembled WGS sequence"/>
</dbReference>
<accession>A0ABV5GZJ1</accession>
<proteinExistence type="inferred from homology"/>
<dbReference type="SUPFAM" id="SSF51735">
    <property type="entry name" value="NAD(P)-binding Rossmann-fold domains"/>
    <property type="match status" value="1"/>
</dbReference>
<evidence type="ECO:0000259" key="2">
    <source>
        <dbReference type="Pfam" id="PF01370"/>
    </source>
</evidence>
<keyword evidence="4" id="KW-1185">Reference proteome</keyword>
<feature type="domain" description="NAD-dependent epimerase/dehydratase" evidence="2">
    <location>
        <begin position="3"/>
        <end position="226"/>
    </location>
</feature>
<dbReference type="Gene3D" id="3.40.50.720">
    <property type="entry name" value="NAD(P)-binding Rossmann-like Domain"/>
    <property type="match status" value="1"/>
</dbReference>
<evidence type="ECO:0000313" key="3">
    <source>
        <dbReference type="EMBL" id="MFB9104651.1"/>
    </source>
</evidence>
<dbReference type="PANTHER" id="PTHR43000">
    <property type="entry name" value="DTDP-D-GLUCOSE 4,6-DEHYDRATASE-RELATED"/>
    <property type="match status" value="1"/>
</dbReference>
<reference evidence="3 4" key="1">
    <citation type="submission" date="2024-09" db="EMBL/GenBank/DDBJ databases">
        <authorList>
            <person name="Sun Q."/>
            <person name="Mori K."/>
        </authorList>
    </citation>
    <scope>NUCLEOTIDE SEQUENCE [LARGE SCALE GENOMIC DNA]</scope>
    <source>
        <strain evidence="3 4">CECT 8300</strain>
    </source>
</reference>
<evidence type="ECO:0000256" key="1">
    <source>
        <dbReference type="ARBA" id="ARBA00007637"/>
    </source>
</evidence>
<name>A0ABV5GZJ1_9FLAO</name>
<dbReference type="InterPro" id="IPR036291">
    <property type="entry name" value="NAD(P)-bd_dom_sf"/>
</dbReference>
<organism evidence="3 4">
    <name type="scientific">Algibacter miyuki</name>
    <dbReference type="NCBI Taxonomy" id="1306933"/>
    <lineage>
        <taxon>Bacteria</taxon>
        <taxon>Pseudomonadati</taxon>
        <taxon>Bacteroidota</taxon>
        <taxon>Flavobacteriia</taxon>
        <taxon>Flavobacteriales</taxon>
        <taxon>Flavobacteriaceae</taxon>
        <taxon>Algibacter</taxon>
    </lineage>
</organism>
<protein>
    <submittedName>
        <fullName evidence="3">NAD-dependent epimerase/dehydratase family protein</fullName>
    </submittedName>
</protein>
<dbReference type="Pfam" id="PF01370">
    <property type="entry name" value="Epimerase"/>
    <property type="match status" value="1"/>
</dbReference>
<comment type="caution">
    <text evidence="3">The sequence shown here is derived from an EMBL/GenBank/DDBJ whole genome shotgun (WGS) entry which is preliminary data.</text>
</comment>
<gene>
    <name evidence="3" type="ORF">ACFFU1_07065</name>
</gene>
<evidence type="ECO:0000313" key="4">
    <source>
        <dbReference type="Proteomes" id="UP001589590"/>
    </source>
</evidence>
<comment type="similarity">
    <text evidence="1">Belongs to the NAD(P)-dependent epimerase/dehydratase family.</text>
</comment>
<dbReference type="EMBL" id="JBHMFA010000005">
    <property type="protein sequence ID" value="MFB9104651.1"/>
    <property type="molecule type" value="Genomic_DNA"/>
</dbReference>